<feature type="domain" description="Guanylate cyclase" evidence="2">
    <location>
        <begin position="348"/>
        <end position="480"/>
    </location>
</feature>
<dbReference type="SUPFAM" id="SSF49879">
    <property type="entry name" value="SMAD/FHA domain"/>
    <property type="match status" value="1"/>
</dbReference>
<dbReference type="SMART" id="SM00065">
    <property type="entry name" value="GAF"/>
    <property type="match status" value="1"/>
</dbReference>
<dbReference type="InterPro" id="IPR001054">
    <property type="entry name" value="A/G_cyclase"/>
</dbReference>
<name>A0A5B8XVA7_9DELT</name>
<dbReference type="GO" id="GO:0035556">
    <property type="term" value="P:intracellular signal transduction"/>
    <property type="evidence" value="ECO:0007669"/>
    <property type="project" value="InterPro"/>
</dbReference>
<dbReference type="InterPro" id="IPR050697">
    <property type="entry name" value="Adenylyl/Guanylyl_Cyclase_3/4"/>
</dbReference>
<dbReference type="PANTHER" id="PTHR43081:SF1">
    <property type="entry name" value="ADENYLATE CYCLASE, TERMINAL-DIFFERENTIATION SPECIFIC"/>
    <property type="match status" value="1"/>
</dbReference>
<evidence type="ECO:0000259" key="2">
    <source>
        <dbReference type="PROSITE" id="PS50125"/>
    </source>
</evidence>
<dbReference type="Pfam" id="PF00211">
    <property type="entry name" value="Guanylate_cyc"/>
    <property type="match status" value="1"/>
</dbReference>
<dbReference type="Pfam" id="PF00498">
    <property type="entry name" value="FHA"/>
    <property type="match status" value="1"/>
</dbReference>
<keyword evidence="4" id="KW-1185">Reference proteome</keyword>
<dbReference type="SUPFAM" id="SSF55781">
    <property type="entry name" value="GAF domain-like"/>
    <property type="match status" value="1"/>
</dbReference>
<dbReference type="SMART" id="SM00044">
    <property type="entry name" value="CYCc"/>
    <property type="match status" value="1"/>
</dbReference>
<sequence length="543" mass="60854">MAKLTYVDSRGRVHEVTLGHQATVGRHPDQDLQVLDRVVSKQHSIVEKDATGRYFVRDAGSRNGTFVNGKLVETRSELRNGDRITIGSSEIVFSEEMKTDPLAGRVTIMAGNMDTHIRGRVASRDEGRFLPEGNVEDERHLRQDYEKLRISYELNQAIGLEMDLEVLLDKILDKAFEIFPADRGVILLKEAESATLVPMVVKARGGEANIENVRISQTILSEIMEEKQGLLSSDAMMDSRFAGSHSIILEQIRSTMTVPLMHDDEVLGVIHLDSKIASGAFMEKDLQVLSGFARQAALMIRHQRLLTEFESQVVMREKLHRLLSPQLVEEVVSGRLDIKKGGELRRATVMFADIRGFTTISERMPPQEVVNLLNEYFELMVDIIFKYEGTLDKFVGDEIMAVWGAPITRPDDTERAVRAAVEMQQAMRRFNEAQDLSGNVGFEIGIGLNTGEVVAGYMGSTKSMNYTVMGDTVNTAARFCSTAGPQDVLIGENTFREVGFLFDLEKLPPTKLKGKLEHVDIYRVLNLKPVGDDTETHQSPRNW</sequence>
<dbReference type="AlphaFoldDB" id="A0A5B8XVA7"/>
<dbReference type="PROSITE" id="PS50006">
    <property type="entry name" value="FHA_DOMAIN"/>
    <property type="match status" value="1"/>
</dbReference>
<dbReference type="GO" id="GO:0004016">
    <property type="term" value="F:adenylate cyclase activity"/>
    <property type="evidence" value="ECO:0007669"/>
    <property type="project" value="UniProtKB-ARBA"/>
</dbReference>
<evidence type="ECO:0000313" key="4">
    <source>
        <dbReference type="Proteomes" id="UP000321595"/>
    </source>
</evidence>
<dbReference type="InterPro" id="IPR008984">
    <property type="entry name" value="SMAD_FHA_dom_sf"/>
</dbReference>
<dbReference type="EMBL" id="CP042467">
    <property type="protein sequence ID" value="QED29515.1"/>
    <property type="molecule type" value="Genomic_DNA"/>
</dbReference>
<dbReference type="SMART" id="SM00240">
    <property type="entry name" value="FHA"/>
    <property type="match status" value="1"/>
</dbReference>
<dbReference type="Gene3D" id="3.30.450.40">
    <property type="match status" value="1"/>
</dbReference>
<gene>
    <name evidence="3" type="ORF">FRD01_20200</name>
</gene>
<dbReference type="CDD" id="cd00060">
    <property type="entry name" value="FHA"/>
    <property type="match status" value="1"/>
</dbReference>
<dbReference type="PROSITE" id="PS50125">
    <property type="entry name" value="GUANYLATE_CYCLASE_2"/>
    <property type="match status" value="1"/>
</dbReference>
<dbReference type="SUPFAM" id="SSF55073">
    <property type="entry name" value="Nucleotide cyclase"/>
    <property type="match status" value="1"/>
</dbReference>
<dbReference type="PANTHER" id="PTHR43081">
    <property type="entry name" value="ADENYLATE CYCLASE, TERMINAL-DIFFERENTIATION SPECIFIC-RELATED"/>
    <property type="match status" value="1"/>
</dbReference>
<dbReference type="Proteomes" id="UP000321595">
    <property type="component" value="Chromosome"/>
</dbReference>
<dbReference type="Gene3D" id="2.60.200.20">
    <property type="match status" value="1"/>
</dbReference>
<dbReference type="GO" id="GO:0009190">
    <property type="term" value="P:cyclic nucleotide biosynthetic process"/>
    <property type="evidence" value="ECO:0007669"/>
    <property type="project" value="InterPro"/>
</dbReference>
<dbReference type="InterPro" id="IPR029787">
    <property type="entry name" value="Nucleotide_cyclase"/>
</dbReference>
<dbReference type="RefSeq" id="WP_146962748.1">
    <property type="nucleotide sequence ID" value="NZ_CP042467.1"/>
</dbReference>
<dbReference type="Pfam" id="PF01590">
    <property type="entry name" value="GAF"/>
    <property type="match status" value="1"/>
</dbReference>
<organism evidence="3 4">
    <name type="scientific">Microvenator marinus</name>
    <dbReference type="NCBI Taxonomy" id="2600177"/>
    <lineage>
        <taxon>Bacteria</taxon>
        <taxon>Deltaproteobacteria</taxon>
        <taxon>Bradymonadales</taxon>
        <taxon>Microvenatoraceae</taxon>
        <taxon>Microvenator</taxon>
    </lineage>
</organism>
<dbReference type="CDD" id="cd07302">
    <property type="entry name" value="CHD"/>
    <property type="match status" value="1"/>
</dbReference>
<reference evidence="3 4" key="1">
    <citation type="submission" date="2019-08" db="EMBL/GenBank/DDBJ databases">
        <authorList>
            <person name="Liang Q."/>
        </authorList>
    </citation>
    <scope>NUCLEOTIDE SEQUENCE [LARGE SCALE GENOMIC DNA]</scope>
    <source>
        <strain evidence="3 4">V1718</strain>
    </source>
</reference>
<dbReference type="OrthoDB" id="9806735at2"/>
<proteinExistence type="predicted"/>
<dbReference type="KEGG" id="bbae:FRD01_20200"/>
<protein>
    <submittedName>
        <fullName evidence="3">FHA domain-containing protein</fullName>
    </submittedName>
</protein>
<dbReference type="InterPro" id="IPR000253">
    <property type="entry name" value="FHA_dom"/>
</dbReference>
<dbReference type="Gene3D" id="3.30.70.1230">
    <property type="entry name" value="Nucleotide cyclase"/>
    <property type="match status" value="1"/>
</dbReference>
<feature type="domain" description="FHA" evidence="1">
    <location>
        <begin position="22"/>
        <end position="72"/>
    </location>
</feature>
<evidence type="ECO:0000259" key="1">
    <source>
        <dbReference type="PROSITE" id="PS50006"/>
    </source>
</evidence>
<dbReference type="InterPro" id="IPR003018">
    <property type="entry name" value="GAF"/>
</dbReference>
<dbReference type="InterPro" id="IPR029016">
    <property type="entry name" value="GAF-like_dom_sf"/>
</dbReference>
<accession>A0A5B8XVA7</accession>
<evidence type="ECO:0000313" key="3">
    <source>
        <dbReference type="EMBL" id="QED29515.1"/>
    </source>
</evidence>